<keyword evidence="2" id="KW-0472">Membrane</keyword>
<gene>
    <name evidence="4" type="ORF">CDAUBV1_LOCUS4165</name>
</gene>
<proteinExistence type="predicted"/>
<dbReference type="InterPro" id="IPR045913">
    <property type="entry name" value="TBC20/Gyp8-like"/>
</dbReference>
<evidence type="ECO:0000259" key="3">
    <source>
        <dbReference type="PROSITE" id="PS50086"/>
    </source>
</evidence>
<keyword evidence="2" id="KW-1133">Transmembrane helix</keyword>
<evidence type="ECO:0000256" key="1">
    <source>
        <dbReference type="ARBA" id="ARBA00022468"/>
    </source>
</evidence>
<dbReference type="PROSITE" id="PS50086">
    <property type="entry name" value="TBC_RABGAP"/>
    <property type="match status" value="1"/>
</dbReference>
<dbReference type="EMBL" id="CAXLJL010000101">
    <property type="protein sequence ID" value="CAL5131653.1"/>
    <property type="molecule type" value="Genomic_DNA"/>
</dbReference>
<dbReference type="SMART" id="SM00164">
    <property type="entry name" value="TBC"/>
    <property type="match status" value="1"/>
</dbReference>
<dbReference type="Gene3D" id="1.10.472.80">
    <property type="entry name" value="Ypt/Rab-GAP domain of gyp1p, domain 3"/>
    <property type="match status" value="1"/>
</dbReference>
<feature type="domain" description="Rab-GAP TBC" evidence="3">
    <location>
        <begin position="37"/>
        <end position="222"/>
    </location>
</feature>
<keyword evidence="2" id="KW-0812">Transmembrane</keyword>
<dbReference type="Gene3D" id="1.10.8.1310">
    <property type="match status" value="1"/>
</dbReference>
<dbReference type="Proteomes" id="UP001497525">
    <property type="component" value="Unassembled WGS sequence"/>
</dbReference>
<comment type="caution">
    <text evidence="4">The sequence shown here is derived from an EMBL/GenBank/DDBJ whole genome shotgun (WGS) entry which is preliminary data.</text>
</comment>
<dbReference type="InterPro" id="IPR035969">
    <property type="entry name" value="Rab-GAP_TBC_sf"/>
</dbReference>
<evidence type="ECO:0000256" key="2">
    <source>
        <dbReference type="SAM" id="Phobius"/>
    </source>
</evidence>
<reference evidence="4" key="1">
    <citation type="submission" date="2024-06" db="EMBL/GenBank/DDBJ databases">
        <authorList>
            <person name="Liu X."/>
            <person name="Lenzi L."/>
            <person name="Haldenby T S."/>
            <person name="Uol C."/>
        </authorList>
    </citation>
    <scope>NUCLEOTIDE SEQUENCE</scope>
</reference>
<organism evidence="4 5">
    <name type="scientific">Calicophoron daubneyi</name>
    <name type="common">Rumen fluke</name>
    <name type="synonym">Paramphistomum daubneyi</name>
    <dbReference type="NCBI Taxonomy" id="300641"/>
    <lineage>
        <taxon>Eukaryota</taxon>
        <taxon>Metazoa</taxon>
        <taxon>Spiralia</taxon>
        <taxon>Lophotrochozoa</taxon>
        <taxon>Platyhelminthes</taxon>
        <taxon>Trematoda</taxon>
        <taxon>Digenea</taxon>
        <taxon>Plagiorchiida</taxon>
        <taxon>Pronocephalata</taxon>
        <taxon>Paramphistomoidea</taxon>
        <taxon>Paramphistomidae</taxon>
        <taxon>Calicophoron</taxon>
    </lineage>
</organism>
<dbReference type="PANTHER" id="PTHR20913:SF7">
    <property type="entry name" value="RE60063P"/>
    <property type="match status" value="1"/>
</dbReference>
<dbReference type="GO" id="GO:0005789">
    <property type="term" value="C:endoplasmic reticulum membrane"/>
    <property type="evidence" value="ECO:0007669"/>
    <property type="project" value="TreeGrafter"/>
</dbReference>
<dbReference type="GO" id="GO:0006888">
    <property type="term" value="P:endoplasmic reticulum to Golgi vesicle-mediated transport"/>
    <property type="evidence" value="ECO:0007669"/>
    <property type="project" value="TreeGrafter"/>
</dbReference>
<name>A0AAV2T8L3_CALDB</name>
<dbReference type="Pfam" id="PF00566">
    <property type="entry name" value="RabGAP-TBC"/>
    <property type="match status" value="1"/>
</dbReference>
<accession>A0AAV2T8L3</accession>
<feature type="transmembrane region" description="Helical" evidence="2">
    <location>
        <begin position="314"/>
        <end position="333"/>
    </location>
</feature>
<sequence length="336" mass="38543">MDKNEIVSLKRQQILDGVKRSADSNWLREHCITTYGLVDNDVRRAVWPILAGVNGESYCTYESDALKSNPNYHQVQLDVNRLDSLMPNGLSTEEKDEIRETMMRLVVSVLMDNPSMHYYQGFHDICYVFLSVLGEDGARLALNKLLPSRFSLFMEKTMEGTVDYMQLIFAMLGHLRPQLTKNMEAVGLGPHFALAWIVTWFAHVLPEMDDVRRLFDLFLATDSLMLIYLSVAVIIRSDEEVQSTTADFGLLHHTLLRLPKKHPVEELVKYSVKLFIAVPPERLLELGEQRHAVLKANLNAMKKPLPPPHSEHPIRLYVGALVVAALAYFVYWWRLH</sequence>
<dbReference type="SUPFAM" id="SSF47923">
    <property type="entry name" value="Ypt/Rab-GAP domain of gyp1p"/>
    <property type="match status" value="2"/>
</dbReference>
<evidence type="ECO:0000313" key="5">
    <source>
        <dbReference type="Proteomes" id="UP001497525"/>
    </source>
</evidence>
<dbReference type="PANTHER" id="PTHR20913">
    <property type="entry name" value="TBC1 DOMAIN FAMILY MEMBER 20/GTPASE"/>
    <property type="match status" value="1"/>
</dbReference>
<dbReference type="AlphaFoldDB" id="A0AAV2T8L3"/>
<protein>
    <recommendedName>
        <fullName evidence="3">Rab-GAP TBC domain-containing protein</fullName>
    </recommendedName>
</protein>
<dbReference type="GO" id="GO:0005096">
    <property type="term" value="F:GTPase activator activity"/>
    <property type="evidence" value="ECO:0007669"/>
    <property type="project" value="UniProtKB-KW"/>
</dbReference>
<evidence type="ECO:0000313" key="4">
    <source>
        <dbReference type="EMBL" id="CAL5131653.1"/>
    </source>
</evidence>
<dbReference type="InterPro" id="IPR000195">
    <property type="entry name" value="Rab-GAP-TBC_dom"/>
</dbReference>
<keyword evidence="1" id="KW-0343">GTPase activation</keyword>